<accession>W1XFR8</accession>
<sequence>MTSYIAKIPAKTNTIEPINDMAIDIPKTLCM</sequence>
<organism evidence="1">
    <name type="scientific">human gut metagenome</name>
    <dbReference type="NCBI Taxonomy" id="408170"/>
    <lineage>
        <taxon>unclassified sequences</taxon>
        <taxon>metagenomes</taxon>
        <taxon>organismal metagenomes</taxon>
    </lineage>
</organism>
<reference evidence="1" key="1">
    <citation type="submission" date="2013-12" db="EMBL/GenBank/DDBJ databases">
        <title>A Varibaculum cambriense genome reconstructed from a premature infant gut community with otherwise low bacterial novelty that shifts toward anaerobic metabolism during the third week of life.</title>
        <authorList>
            <person name="Brown C.T."/>
            <person name="Sharon I."/>
            <person name="Thomas B.C."/>
            <person name="Castelle C.J."/>
            <person name="Morowitz M.J."/>
            <person name="Banfield J.F."/>
        </authorList>
    </citation>
    <scope>NUCLEOTIDE SEQUENCE</scope>
</reference>
<dbReference type="EMBL" id="AZMM01016274">
    <property type="protein sequence ID" value="ETJ29183.1"/>
    <property type="molecule type" value="Genomic_DNA"/>
</dbReference>
<evidence type="ECO:0000313" key="1">
    <source>
        <dbReference type="EMBL" id="ETJ29183.1"/>
    </source>
</evidence>
<dbReference type="AlphaFoldDB" id="W1XFR8"/>
<gene>
    <name evidence="1" type="ORF">Q604_UNBC16274G0001</name>
</gene>
<comment type="caution">
    <text evidence="1">The sequence shown here is derived from an EMBL/GenBank/DDBJ whole genome shotgun (WGS) entry which is preliminary data.</text>
</comment>
<protein>
    <submittedName>
        <fullName evidence="1">Uncharacterized protein</fullName>
    </submittedName>
</protein>
<feature type="non-terminal residue" evidence="1">
    <location>
        <position position="31"/>
    </location>
</feature>
<name>W1XFR8_9ZZZZ</name>
<proteinExistence type="predicted"/>